<dbReference type="FunFam" id="1.10.10.60:FF:000060">
    <property type="entry name" value="MYB transcription factor"/>
    <property type="match status" value="1"/>
</dbReference>
<dbReference type="PROSITE" id="PS51294">
    <property type="entry name" value="HTH_MYB"/>
    <property type="match status" value="2"/>
</dbReference>
<evidence type="ECO:0000313" key="10">
    <source>
        <dbReference type="EMBL" id="JAC71292.1"/>
    </source>
</evidence>
<protein>
    <submittedName>
        <fullName evidence="10">Myb proto-oncogene protein</fullName>
    </submittedName>
</protein>
<dbReference type="Gene3D" id="1.10.10.60">
    <property type="entry name" value="Homeodomain-like"/>
    <property type="match status" value="2"/>
</dbReference>
<evidence type="ECO:0000259" key="8">
    <source>
        <dbReference type="PROSITE" id="PS50090"/>
    </source>
</evidence>
<evidence type="ECO:0000256" key="3">
    <source>
        <dbReference type="ARBA" id="ARBA00023015"/>
    </source>
</evidence>
<keyword evidence="5" id="KW-0804">Transcription</keyword>
<evidence type="ECO:0000256" key="6">
    <source>
        <dbReference type="ARBA" id="ARBA00023242"/>
    </source>
</evidence>
<evidence type="ECO:0000256" key="4">
    <source>
        <dbReference type="ARBA" id="ARBA00023125"/>
    </source>
</evidence>
<evidence type="ECO:0000259" key="9">
    <source>
        <dbReference type="PROSITE" id="PS51294"/>
    </source>
</evidence>
<feature type="region of interest" description="Disordered" evidence="7">
    <location>
        <begin position="161"/>
        <end position="250"/>
    </location>
</feature>
<dbReference type="InterPro" id="IPR009057">
    <property type="entry name" value="Homeodomain-like_sf"/>
</dbReference>
<name>A0A061REC3_9CHLO</name>
<proteinExistence type="predicted"/>
<dbReference type="InterPro" id="IPR001005">
    <property type="entry name" value="SANT/Myb"/>
</dbReference>
<reference evidence="10" key="1">
    <citation type="submission" date="2014-05" db="EMBL/GenBank/DDBJ databases">
        <title>The transcriptome of the halophilic microalga Tetraselmis sp. GSL018 isolated from the Great Salt Lake, Utah.</title>
        <authorList>
            <person name="Jinkerson R.E."/>
            <person name="D'Adamo S."/>
            <person name="Posewitz M.C."/>
        </authorList>
    </citation>
    <scope>NUCLEOTIDE SEQUENCE</scope>
    <source>
        <strain evidence="10">GSL018</strain>
    </source>
</reference>
<dbReference type="AlphaFoldDB" id="A0A061REC3"/>
<dbReference type="InterPro" id="IPR017930">
    <property type="entry name" value="Myb_dom"/>
</dbReference>
<feature type="domain" description="HTH myb-type" evidence="9">
    <location>
        <begin position="65"/>
        <end position="116"/>
    </location>
</feature>
<feature type="non-terminal residue" evidence="10">
    <location>
        <position position="281"/>
    </location>
</feature>
<dbReference type="EMBL" id="GBEZ01014815">
    <property type="protein sequence ID" value="JAC71292.1"/>
    <property type="molecule type" value="Transcribed_RNA"/>
</dbReference>
<dbReference type="GO" id="GO:0000981">
    <property type="term" value="F:DNA-binding transcription factor activity, RNA polymerase II-specific"/>
    <property type="evidence" value="ECO:0007669"/>
    <property type="project" value="TreeGrafter"/>
</dbReference>
<keyword evidence="3" id="KW-0805">Transcription regulation</keyword>
<feature type="compositionally biased region" description="Low complexity" evidence="7">
    <location>
        <begin position="235"/>
        <end position="250"/>
    </location>
</feature>
<dbReference type="PANTHER" id="PTHR45614">
    <property type="entry name" value="MYB PROTEIN-RELATED"/>
    <property type="match status" value="1"/>
</dbReference>
<dbReference type="CDD" id="cd00167">
    <property type="entry name" value="SANT"/>
    <property type="match status" value="2"/>
</dbReference>
<comment type="subcellular location">
    <subcellularLocation>
        <location evidence="1">Nucleus</location>
    </subcellularLocation>
</comment>
<dbReference type="SUPFAM" id="SSF46689">
    <property type="entry name" value="Homeodomain-like"/>
    <property type="match status" value="1"/>
</dbReference>
<gene>
    <name evidence="10" type="primary">MYB</name>
    <name evidence="10" type="ORF">TSPGSL018_2250</name>
</gene>
<keyword evidence="4" id="KW-0238">DNA-binding</keyword>
<dbReference type="GO" id="GO:0000978">
    <property type="term" value="F:RNA polymerase II cis-regulatory region sequence-specific DNA binding"/>
    <property type="evidence" value="ECO:0007669"/>
    <property type="project" value="TreeGrafter"/>
</dbReference>
<feature type="domain" description="Myb-like" evidence="8">
    <location>
        <begin position="117"/>
        <end position="167"/>
    </location>
</feature>
<feature type="compositionally biased region" description="Low complexity" evidence="7">
    <location>
        <begin position="25"/>
        <end position="40"/>
    </location>
</feature>
<accession>A0A061REC3</accession>
<feature type="region of interest" description="Disordered" evidence="7">
    <location>
        <begin position="1"/>
        <end position="73"/>
    </location>
</feature>
<feature type="domain" description="Myb-like" evidence="8">
    <location>
        <begin position="65"/>
        <end position="116"/>
    </location>
</feature>
<dbReference type="GO" id="GO:0005634">
    <property type="term" value="C:nucleus"/>
    <property type="evidence" value="ECO:0007669"/>
    <property type="project" value="UniProtKB-SubCell"/>
</dbReference>
<dbReference type="PANTHER" id="PTHR45614:SF25">
    <property type="entry name" value="MYB PROTEIN"/>
    <property type="match status" value="1"/>
</dbReference>
<keyword evidence="2" id="KW-0677">Repeat</keyword>
<dbReference type="PROSITE" id="PS50090">
    <property type="entry name" value="MYB_LIKE"/>
    <property type="match status" value="2"/>
</dbReference>
<sequence>MSNAQEPDSGPSAEEAEEVERRRALLQQALLRHAAQSSAEQAERAESTCEGDTGDERCETEADEDGDVVRGPWTPEEDELLRQLVNKHGPRNWSLMARSIPGRTGKSCRLRWLNQLNPNVKKGAFTPEEDAAIIAAHSVYGNKWASIAKLLPGRTDNAVKNHWNSTLKRRRGELGKRGLPPAAATPGREAASLPPSAECLAVQVTDGAAREPPRKQAKAGTPESHATPQGGSELGSASPSPAGQPSAMSGADMDSLVAKYLEQIGAASAPPAAASGAASPL</sequence>
<dbReference type="Pfam" id="PF00249">
    <property type="entry name" value="Myb_DNA-binding"/>
    <property type="match status" value="2"/>
</dbReference>
<dbReference type="InterPro" id="IPR050560">
    <property type="entry name" value="MYB_TF"/>
</dbReference>
<keyword evidence="6" id="KW-0539">Nucleus</keyword>
<dbReference type="SMART" id="SM00717">
    <property type="entry name" value="SANT"/>
    <property type="match status" value="2"/>
</dbReference>
<evidence type="ECO:0000256" key="2">
    <source>
        <dbReference type="ARBA" id="ARBA00022737"/>
    </source>
</evidence>
<evidence type="ECO:0000256" key="5">
    <source>
        <dbReference type="ARBA" id="ARBA00023163"/>
    </source>
</evidence>
<organism evidence="10">
    <name type="scientific">Tetraselmis sp. GSL018</name>
    <dbReference type="NCBI Taxonomy" id="582737"/>
    <lineage>
        <taxon>Eukaryota</taxon>
        <taxon>Viridiplantae</taxon>
        <taxon>Chlorophyta</taxon>
        <taxon>core chlorophytes</taxon>
        <taxon>Chlorodendrophyceae</taxon>
        <taxon>Chlorodendrales</taxon>
        <taxon>Chlorodendraceae</taxon>
        <taxon>Tetraselmis</taxon>
    </lineage>
</organism>
<evidence type="ECO:0000256" key="7">
    <source>
        <dbReference type="SAM" id="MobiDB-lite"/>
    </source>
</evidence>
<evidence type="ECO:0000256" key="1">
    <source>
        <dbReference type="ARBA" id="ARBA00004123"/>
    </source>
</evidence>
<feature type="domain" description="HTH myb-type" evidence="9">
    <location>
        <begin position="117"/>
        <end position="171"/>
    </location>
</feature>